<protein>
    <submittedName>
        <fullName evidence="1">Uncharacterized protein</fullName>
    </submittedName>
</protein>
<evidence type="ECO:0000313" key="1">
    <source>
        <dbReference type="EMBL" id="KAJ0106446.1"/>
    </source>
</evidence>
<proteinExistence type="predicted"/>
<dbReference type="Proteomes" id="UP001164250">
    <property type="component" value="Chromosome 2"/>
</dbReference>
<organism evidence="1 2">
    <name type="scientific">Pistacia atlantica</name>
    <dbReference type="NCBI Taxonomy" id="434234"/>
    <lineage>
        <taxon>Eukaryota</taxon>
        <taxon>Viridiplantae</taxon>
        <taxon>Streptophyta</taxon>
        <taxon>Embryophyta</taxon>
        <taxon>Tracheophyta</taxon>
        <taxon>Spermatophyta</taxon>
        <taxon>Magnoliopsida</taxon>
        <taxon>eudicotyledons</taxon>
        <taxon>Gunneridae</taxon>
        <taxon>Pentapetalae</taxon>
        <taxon>rosids</taxon>
        <taxon>malvids</taxon>
        <taxon>Sapindales</taxon>
        <taxon>Anacardiaceae</taxon>
        <taxon>Pistacia</taxon>
    </lineage>
</organism>
<dbReference type="EMBL" id="CM047898">
    <property type="protein sequence ID" value="KAJ0106446.1"/>
    <property type="molecule type" value="Genomic_DNA"/>
</dbReference>
<name>A0ACC1C2U4_9ROSI</name>
<gene>
    <name evidence="1" type="ORF">Patl1_19272</name>
</gene>
<accession>A0ACC1C2U4</accession>
<keyword evidence="2" id="KW-1185">Reference proteome</keyword>
<reference evidence="2" key="1">
    <citation type="journal article" date="2023" name="G3 (Bethesda)">
        <title>Genome assembly and association tests identify interacting loci associated with vigor, precocity, and sex in interspecific pistachio rootstocks.</title>
        <authorList>
            <person name="Palmer W."/>
            <person name="Jacygrad E."/>
            <person name="Sagayaradj S."/>
            <person name="Cavanaugh K."/>
            <person name="Han R."/>
            <person name="Bertier L."/>
            <person name="Beede B."/>
            <person name="Kafkas S."/>
            <person name="Golino D."/>
            <person name="Preece J."/>
            <person name="Michelmore R."/>
        </authorList>
    </citation>
    <scope>NUCLEOTIDE SEQUENCE [LARGE SCALE GENOMIC DNA]</scope>
</reference>
<sequence>MRVFLYQFSIYTPFLVLGSDVIYSEGAVVDLLDTLRQLCGTQTTIFLAGELRNGKTFLSFIYLFPSFSRSPWVHNASAIADSILECFLEAAMKDFVIGRVDQSQWHPDYCSRRVVMYILVKKIFQFVLFLVLYDMTSTQVRLMAEWSKAPDSSSGPRKRAWVQIPLLTILFHFLCKIKILK</sequence>
<comment type="caution">
    <text evidence="1">The sequence shown here is derived from an EMBL/GenBank/DDBJ whole genome shotgun (WGS) entry which is preliminary data.</text>
</comment>
<evidence type="ECO:0000313" key="2">
    <source>
        <dbReference type="Proteomes" id="UP001164250"/>
    </source>
</evidence>